<evidence type="ECO:0000256" key="1">
    <source>
        <dbReference type="ARBA" id="ARBA00023015"/>
    </source>
</evidence>
<keyword evidence="3" id="KW-0804">Transcription</keyword>
<dbReference type="PANTHER" id="PTHR42756">
    <property type="entry name" value="TRANSCRIPTIONAL REGULATOR, MARR"/>
    <property type="match status" value="1"/>
</dbReference>
<name>A0ABR7HWE9_9FIRM</name>
<keyword evidence="1" id="KW-0805">Transcription regulation</keyword>
<evidence type="ECO:0000313" key="6">
    <source>
        <dbReference type="Proteomes" id="UP000660021"/>
    </source>
</evidence>
<dbReference type="EMBL" id="JACOPR010000010">
    <property type="protein sequence ID" value="MBC5731841.1"/>
    <property type="molecule type" value="Genomic_DNA"/>
</dbReference>
<dbReference type="Proteomes" id="UP000660021">
    <property type="component" value="Unassembled WGS sequence"/>
</dbReference>
<dbReference type="PANTHER" id="PTHR42756:SF1">
    <property type="entry name" value="TRANSCRIPTIONAL REPRESSOR OF EMRAB OPERON"/>
    <property type="match status" value="1"/>
</dbReference>
<feature type="domain" description="HTH marR-type" evidence="4">
    <location>
        <begin position="6"/>
        <end position="138"/>
    </location>
</feature>
<evidence type="ECO:0000256" key="3">
    <source>
        <dbReference type="ARBA" id="ARBA00023163"/>
    </source>
</evidence>
<dbReference type="PRINTS" id="PR00598">
    <property type="entry name" value="HTHMARR"/>
</dbReference>
<evidence type="ECO:0000259" key="4">
    <source>
        <dbReference type="PROSITE" id="PS50995"/>
    </source>
</evidence>
<dbReference type="Pfam" id="PF12802">
    <property type="entry name" value="MarR_2"/>
    <property type="match status" value="1"/>
</dbReference>
<sequence>MIQNTQFRAASLIVQLGNAVTYYRNLKMEHIGLTSVQSDALIAALRNPGITAARLKEQLQLSQSTVAGILSRLESKGLIEKKADQEDARKAILTPTDQGLALEMPLKEIALETQQSLVEGMSEAEQEEFIRLLDIALENMNRVRQAQPSGGR</sequence>
<proteinExistence type="predicted"/>
<dbReference type="PROSITE" id="PS50995">
    <property type="entry name" value="HTH_MARR_2"/>
    <property type="match status" value="1"/>
</dbReference>
<protein>
    <submittedName>
        <fullName evidence="5">Winged helix-turn-helix transcriptional regulator</fullName>
    </submittedName>
</protein>
<evidence type="ECO:0000313" key="5">
    <source>
        <dbReference type="EMBL" id="MBC5731841.1"/>
    </source>
</evidence>
<accession>A0ABR7HWE9</accession>
<organism evidence="5 6">
    <name type="scientific">Pseudoflavonifractor hominis</name>
    <dbReference type="NCBI Taxonomy" id="2763059"/>
    <lineage>
        <taxon>Bacteria</taxon>
        <taxon>Bacillati</taxon>
        <taxon>Bacillota</taxon>
        <taxon>Clostridia</taxon>
        <taxon>Eubacteriales</taxon>
        <taxon>Oscillospiraceae</taxon>
        <taxon>Pseudoflavonifractor</taxon>
    </lineage>
</organism>
<dbReference type="SMART" id="SM00347">
    <property type="entry name" value="HTH_MARR"/>
    <property type="match status" value="1"/>
</dbReference>
<comment type="caution">
    <text evidence="5">The sequence shown here is derived from an EMBL/GenBank/DDBJ whole genome shotgun (WGS) entry which is preliminary data.</text>
</comment>
<reference evidence="5 6" key="1">
    <citation type="submission" date="2020-08" db="EMBL/GenBank/DDBJ databases">
        <title>Genome public.</title>
        <authorList>
            <person name="Liu C."/>
            <person name="Sun Q."/>
        </authorList>
    </citation>
    <scope>NUCLEOTIDE SEQUENCE [LARGE SCALE GENOMIC DNA]</scope>
    <source>
        <strain evidence="5 6">New-38</strain>
    </source>
</reference>
<dbReference type="SUPFAM" id="SSF46785">
    <property type="entry name" value="Winged helix' DNA-binding domain"/>
    <property type="match status" value="1"/>
</dbReference>
<dbReference type="InterPro" id="IPR036388">
    <property type="entry name" value="WH-like_DNA-bd_sf"/>
</dbReference>
<keyword evidence="2" id="KW-0238">DNA-binding</keyword>
<keyword evidence="6" id="KW-1185">Reference proteome</keyword>
<evidence type="ECO:0000256" key="2">
    <source>
        <dbReference type="ARBA" id="ARBA00023125"/>
    </source>
</evidence>
<dbReference type="InterPro" id="IPR036390">
    <property type="entry name" value="WH_DNA-bd_sf"/>
</dbReference>
<dbReference type="InterPro" id="IPR000835">
    <property type="entry name" value="HTH_MarR-typ"/>
</dbReference>
<dbReference type="RefSeq" id="WP_186964274.1">
    <property type="nucleotide sequence ID" value="NZ_JACOPR010000010.1"/>
</dbReference>
<gene>
    <name evidence="5" type="ORF">H8S34_13535</name>
</gene>
<dbReference type="Gene3D" id="1.10.10.10">
    <property type="entry name" value="Winged helix-like DNA-binding domain superfamily/Winged helix DNA-binding domain"/>
    <property type="match status" value="1"/>
</dbReference>